<dbReference type="PIR" id="B71171">
    <property type="entry name" value="B71171"/>
</dbReference>
<dbReference type="InterPro" id="IPR036390">
    <property type="entry name" value="WH_DNA-bd_sf"/>
</dbReference>
<evidence type="ECO:0000256" key="1">
    <source>
        <dbReference type="SAM" id="Phobius"/>
    </source>
</evidence>
<keyword evidence="4" id="KW-1185">Reference proteome</keyword>
<evidence type="ECO:0000259" key="2">
    <source>
        <dbReference type="Pfam" id="PF24035"/>
    </source>
</evidence>
<dbReference type="InterPro" id="IPR036388">
    <property type="entry name" value="WH-like_DNA-bd_sf"/>
</dbReference>
<name>O58301_PYRHO</name>
<dbReference type="EMBL" id="BA000001">
    <property type="protein sequence ID" value="BAA29655.1"/>
    <property type="molecule type" value="Genomic_DNA"/>
</dbReference>
<dbReference type="KEGG" id="pho:PH0566"/>
<organism evidence="3 4">
    <name type="scientific">Pyrococcus horikoshii (strain ATCC 700860 / DSM 12428 / JCM 9974 / NBRC 100139 / OT-3)</name>
    <dbReference type="NCBI Taxonomy" id="70601"/>
    <lineage>
        <taxon>Archaea</taxon>
        <taxon>Methanobacteriati</taxon>
        <taxon>Methanobacteriota</taxon>
        <taxon>Thermococci</taxon>
        <taxon>Thermococcales</taxon>
        <taxon>Thermococcaceae</taxon>
        <taxon>Pyrococcus</taxon>
    </lineage>
</organism>
<proteinExistence type="predicted"/>
<dbReference type="InterPro" id="IPR055768">
    <property type="entry name" value="DUF7344"/>
</dbReference>
<accession>O58301</accession>
<evidence type="ECO:0000313" key="3">
    <source>
        <dbReference type="EMBL" id="BAA29655.1"/>
    </source>
</evidence>
<keyword evidence="1" id="KW-1133">Transmembrane helix</keyword>
<evidence type="ECO:0000313" key="4">
    <source>
        <dbReference type="Proteomes" id="UP000000752"/>
    </source>
</evidence>
<dbReference type="EnsemblBacteria" id="BAA29655">
    <property type="protein sequence ID" value="BAA29655"/>
    <property type="gene ID" value="BAA29655"/>
</dbReference>
<dbReference type="Gene3D" id="1.10.10.10">
    <property type="entry name" value="Winged helix-like DNA-binding domain superfamily/Winged helix DNA-binding domain"/>
    <property type="match status" value="1"/>
</dbReference>
<dbReference type="eggNOG" id="arCOG03828">
    <property type="taxonomic scope" value="Archaea"/>
</dbReference>
<feature type="transmembrane region" description="Helical" evidence="1">
    <location>
        <begin position="142"/>
        <end position="158"/>
    </location>
</feature>
<dbReference type="STRING" id="70601.gene:9377503"/>
<reference evidence="3 4" key="1">
    <citation type="journal article" date="1998" name="DNA Res.">
        <title>Complete sequence and gene organization of the genome of a hyper-thermophilic archaebacterium, Pyrococcus horikoshii OT3.</title>
        <authorList>
            <person name="Kawarabayasi Y."/>
            <person name="Sawada M."/>
            <person name="Horikawa H."/>
            <person name="Haikawa Y."/>
            <person name="Hino Y."/>
            <person name="Yamamoto S."/>
            <person name="Sekine M."/>
            <person name="Baba S."/>
            <person name="Kosugi H."/>
            <person name="Hosoyama A."/>
            <person name="Nagai Y."/>
            <person name="Sakai M."/>
            <person name="Ogura K."/>
            <person name="Otuka R."/>
            <person name="Nakazawa H."/>
            <person name="Takamiya M."/>
            <person name="Ohfuku Y."/>
            <person name="Funahashi T."/>
            <person name="Tanaka T."/>
            <person name="Kudoh Y."/>
            <person name="Yamazaki J."/>
            <person name="Kushida N."/>
            <person name="Oguchi A."/>
            <person name="Aoki K."/>
            <person name="Nakamura Y."/>
            <person name="Robb T.F."/>
            <person name="Horikoshi K."/>
            <person name="Masuchi Y."/>
            <person name="Shizuya H."/>
            <person name="Kikuchi H."/>
        </authorList>
    </citation>
    <scope>NUCLEOTIDE SEQUENCE [LARGE SCALE GENOMIC DNA]</scope>
    <source>
        <strain evidence="4">ATCC 700860 / DSM 12428 / JCM 9974 / NBRC 100139 / OT-3</strain>
    </source>
</reference>
<dbReference type="Proteomes" id="UP000000752">
    <property type="component" value="Chromosome"/>
</dbReference>
<gene>
    <name evidence="3" type="ordered locus">PH0566</name>
</gene>
<feature type="transmembrane region" description="Helical" evidence="1">
    <location>
        <begin position="117"/>
        <end position="136"/>
    </location>
</feature>
<keyword evidence="1" id="KW-0472">Membrane</keyword>
<sequence length="160" mass="18153">MVTSLNPVVNKMANLIRLLSSPSSTILGNDRRLKVIEFLREHNNEAEVSELVEYICKAEGNEDRRHRKSVYVSLVQTHLPRLQREGIVNVERGRVYLLGVPSEVHTFIELKNEGKNLWPLAYLIFSSISLLVSLALASSEGVIFSLILLALSIFHWICTR</sequence>
<feature type="domain" description="DUF7344" evidence="2">
    <location>
        <begin position="25"/>
        <end position="93"/>
    </location>
</feature>
<keyword evidence="1" id="KW-0812">Transmembrane</keyword>
<dbReference type="AlphaFoldDB" id="O58301"/>
<dbReference type="Pfam" id="PF24035">
    <property type="entry name" value="DUF7344"/>
    <property type="match status" value="1"/>
</dbReference>
<dbReference type="SUPFAM" id="SSF46785">
    <property type="entry name" value="Winged helix' DNA-binding domain"/>
    <property type="match status" value="1"/>
</dbReference>
<protein>
    <recommendedName>
        <fullName evidence="2">DUF7344 domain-containing protein</fullName>
    </recommendedName>
</protein>